<protein>
    <submittedName>
        <fullName evidence="3">Class I SAM-dependent methyltransferase</fullName>
    </submittedName>
</protein>
<dbReference type="CDD" id="cd02440">
    <property type="entry name" value="AdoMet_MTases"/>
    <property type="match status" value="1"/>
</dbReference>
<evidence type="ECO:0000313" key="3">
    <source>
        <dbReference type="EMBL" id="QEC48147.1"/>
    </source>
</evidence>
<dbReference type="GO" id="GO:0032259">
    <property type="term" value="P:methylation"/>
    <property type="evidence" value="ECO:0007669"/>
    <property type="project" value="UniProtKB-KW"/>
</dbReference>
<dbReference type="InterPro" id="IPR050508">
    <property type="entry name" value="Methyltransf_Superfamily"/>
</dbReference>
<reference evidence="3 4" key="1">
    <citation type="journal article" date="2018" name="J. Microbiol.">
        <title>Baekduia soli gen. nov., sp. nov., a novel bacterium isolated from the soil of Baekdu Mountain and proposal of a novel family name, Baekduiaceae fam. nov.</title>
        <authorList>
            <person name="An D.S."/>
            <person name="Siddiqi M.Z."/>
            <person name="Kim K.H."/>
            <person name="Yu H.S."/>
            <person name="Im W.T."/>
        </authorList>
    </citation>
    <scope>NUCLEOTIDE SEQUENCE [LARGE SCALE GENOMIC DNA]</scope>
    <source>
        <strain evidence="3 4">BR7-21</strain>
    </source>
</reference>
<accession>A0A5B8U584</accession>
<keyword evidence="4" id="KW-1185">Reference proteome</keyword>
<feature type="region of interest" description="Disordered" evidence="1">
    <location>
        <begin position="69"/>
        <end position="88"/>
    </location>
</feature>
<dbReference type="Proteomes" id="UP000321805">
    <property type="component" value="Chromosome"/>
</dbReference>
<feature type="compositionally biased region" description="Low complexity" evidence="1">
    <location>
        <begin position="69"/>
        <end position="78"/>
    </location>
</feature>
<organism evidence="3 4">
    <name type="scientific">Baekduia soli</name>
    <dbReference type="NCBI Taxonomy" id="496014"/>
    <lineage>
        <taxon>Bacteria</taxon>
        <taxon>Bacillati</taxon>
        <taxon>Actinomycetota</taxon>
        <taxon>Thermoleophilia</taxon>
        <taxon>Solirubrobacterales</taxon>
        <taxon>Baekduiaceae</taxon>
        <taxon>Baekduia</taxon>
    </lineage>
</organism>
<feature type="domain" description="Methyltransferase type 11" evidence="2">
    <location>
        <begin position="161"/>
        <end position="274"/>
    </location>
</feature>
<dbReference type="Pfam" id="PF08241">
    <property type="entry name" value="Methyltransf_11"/>
    <property type="match status" value="1"/>
</dbReference>
<proteinExistence type="predicted"/>
<dbReference type="InterPro" id="IPR029063">
    <property type="entry name" value="SAM-dependent_MTases_sf"/>
</dbReference>
<dbReference type="KEGG" id="bsol:FSW04_11600"/>
<dbReference type="Gene3D" id="3.40.50.150">
    <property type="entry name" value="Vaccinia Virus protein VP39"/>
    <property type="match status" value="1"/>
</dbReference>
<dbReference type="OrthoDB" id="1853779at2"/>
<dbReference type="PANTHER" id="PTHR42912:SF98">
    <property type="entry name" value="UNCHARACTERISED METHYLTRANSFERASE RV1498C"/>
    <property type="match status" value="1"/>
</dbReference>
<dbReference type="PANTHER" id="PTHR42912">
    <property type="entry name" value="METHYLTRANSFERASE"/>
    <property type="match status" value="1"/>
</dbReference>
<sequence>MVGVVAGLRGQVEGDRQARLALGEVGAVELVGLPRGRVTGVGPHHPRAVRLGQTVRHGRIVPVPIAARAAGPGAGASRGRTRGRPRRVGSWAVPEPLHERARTSLRLRALDLRDRVGRRSDRLVPPRRLDFVGHSDFVDTGDEFLRHFRELGALARDERVLDVGCGIGRMARPLAGYLSPKGSYDGFDVNPEGIAWCRDRYAGRPNFRFELVDLFNRRYNPAGTLSAETFAFPYADACFDLVIATSVMTHLLESETDRYLGEIGRVLAPGGRLLATWFLLDDLSRRAIADGRAGLPFLDPEQRVAVVSDDLPEEAVAYDRGWVMEAFRRHGLELASIHPGTWRGDDDGCSFQDIVVGTKT</sequence>
<name>A0A5B8U584_9ACTN</name>
<dbReference type="InterPro" id="IPR013216">
    <property type="entry name" value="Methyltransf_11"/>
</dbReference>
<evidence type="ECO:0000259" key="2">
    <source>
        <dbReference type="Pfam" id="PF08241"/>
    </source>
</evidence>
<gene>
    <name evidence="3" type="ORF">FSW04_11600</name>
</gene>
<dbReference type="GO" id="GO:0008757">
    <property type="term" value="F:S-adenosylmethionine-dependent methyltransferase activity"/>
    <property type="evidence" value="ECO:0007669"/>
    <property type="project" value="InterPro"/>
</dbReference>
<evidence type="ECO:0000256" key="1">
    <source>
        <dbReference type="SAM" id="MobiDB-lite"/>
    </source>
</evidence>
<keyword evidence="3" id="KW-0489">Methyltransferase</keyword>
<evidence type="ECO:0000313" key="4">
    <source>
        <dbReference type="Proteomes" id="UP000321805"/>
    </source>
</evidence>
<dbReference type="AlphaFoldDB" id="A0A5B8U584"/>
<keyword evidence="3" id="KW-0808">Transferase</keyword>
<dbReference type="EMBL" id="CP042430">
    <property type="protein sequence ID" value="QEC48147.1"/>
    <property type="molecule type" value="Genomic_DNA"/>
</dbReference>
<dbReference type="SUPFAM" id="SSF53335">
    <property type="entry name" value="S-adenosyl-L-methionine-dependent methyltransferases"/>
    <property type="match status" value="1"/>
</dbReference>